<comment type="caution">
    <text evidence="9">The sequence shown here is derived from an EMBL/GenBank/DDBJ whole genome shotgun (WGS) entry which is preliminary data.</text>
</comment>
<dbReference type="InterPro" id="IPR039776">
    <property type="entry name" value="Pds5"/>
</dbReference>
<evidence type="ECO:0000313" key="9">
    <source>
        <dbReference type="EMBL" id="GFP82797.1"/>
    </source>
</evidence>
<dbReference type="Gene3D" id="2.30.30.140">
    <property type="match status" value="1"/>
</dbReference>
<dbReference type="SUPFAM" id="SSF48371">
    <property type="entry name" value="ARM repeat"/>
    <property type="match status" value="1"/>
</dbReference>
<accession>A0A830B6U7</accession>
<proteinExistence type="predicted"/>
<keyword evidence="5" id="KW-0234">DNA repair</keyword>
<dbReference type="OrthoDB" id="894386at2759"/>
<keyword evidence="6" id="KW-0539">Nucleus</keyword>
<dbReference type="GO" id="GO:0035825">
    <property type="term" value="P:homologous recombination"/>
    <property type="evidence" value="ECO:0007669"/>
    <property type="project" value="UniProtKB-ARBA"/>
</dbReference>
<dbReference type="InterPro" id="IPR016024">
    <property type="entry name" value="ARM-type_fold"/>
</dbReference>
<feature type="region of interest" description="Disordered" evidence="8">
    <location>
        <begin position="360"/>
        <end position="392"/>
    </location>
</feature>
<dbReference type="Proteomes" id="UP000653305">
    <property type="component" value="Unassembled WGS sequence"/>
</dbReference>
<evidence type="ECO:0000256" key="2">
    <source>
        <dbReference type="ARBA" id="ARBA00022618"/>
    </source>
</evidence>
<keyword evidence="7" id="KW-0131">Cell cycle</keyword>
<evidence type="ECO:0000256" key="6">
    <source>
        <dbReference type="ARBA" id="ARBA00023242"/>
    </source>
</evidence>
<organism evidence="9 10">
    <name type="scientific">Phtheirospermum japonicum</name>
    <dbReference type="NCBI Taxonomy" id="374723"/>
    <lineage>
        <taxon>Eukaryota</taxon>
        <taxon>Viridiplantae</taxon>
        <taxon>Streptophyta</taxon>
        <taxon>Embryophyta</taxon>
        <taxon>Tracheophyta</taxon>
        <taxon>Spermatophyta</taxon>
        <taxon>Magnoliopsida</taxon>
        <taxon>eudicotyledons</taxon>
        <taxon>Gunneridae</taxon>
        <taxon>Pentapetalae</taxon>
        <taxon>asterids</taxon>
        <taxon>lamiids</taxon>
        <taxon>Lamiales</taxon>
        <taxon>Orobanchaceae</taxon>
        <taxon>Orobanchaceae incertae sedis</taxon>
        <taxon>Phtheirospermum</taxon>
    </lineage>
</organism>
<dbReference type="CDD" id="cd20404">
    <property type="entry name" value="Tudor_Agenet_AtEML-like"/>
    <property type="match status" value="1"/>
</dbReference>
<dbReference type="EMBL" id="BMAC01000052">
    <property type="protein sequence ID" value="GFP82797.1"/>
    <property type="molecule type" value="Genomic_DNA"/>
</dbReference>
<evidence type="ECO:0000313" key="10">
    <source>
        <dbReference type="Proteomes" id="UP000653305"/>
    </source>
</evidence>
<evidence type="ECO:0000256" key="4">
    <source>
        <dbReference type="ARBA" id="ARBA00022776"/>
    </source>
</evidence>
<dbReference type="GO" id="GO:0005634">
    <property type="term" value="C:nucleus"/>
    <property type="evidence" value="ECO:0007669"/>
    <property type="project" value="UniProtKB-SubCell"/>
</dbReference>
<dbReference type="Pfam" id="PF20168">
    <property type="entry name" value="PDS5"/>
    <property type="match status" value="1"/>
</dbReference>
<keyword evidence="4" id="KW-0498">Mitosis</keyword>
<dbReference type="PANTHER" id="PTHR12663">
    <property type="entry name" value="ANDROGEN INDUCED INHIBITOR OF PROLIFERATION AS3 / PDS5-RELATED"/>
    <property type="match status" value="1"/>
</dbReference>
<evidence type="ECO:0000256" key="5">
    <source>
        <dbReference type="ARBA" id="ARBA00023204"/>
    </source>
</evidence>
<dbReference type="GO" id="GO:0000785">
    <property type="term" value="C:chromatin"/>
    <property type="evidence" value="ECO:0007669"/>
    <property type="project" value="TreeGrafter"/>
</dbReference>
<dbReference type="GO" id="GO:0051301">
    <property type="term" value="P:cell division"/>
    <property type="evidence" value="ECO:0007669"/>
    <property type="project" value="UniProtKB-KW"/>
</dbReference>
<evidence type="ECO:0000256" key="8">
    <source>
        <dbReference type="SAM" id="MobiDB-lite"/>
    </source>
</evidence>
<keyword evidence="3" id="KW-0227">DNA damage</keyword>
<dbReference type="AlphaFoldDB" id="A0A830B6U7"/>
<gene>
    <name evidence="9" type="ORF">PHJA_000422800</name>
</gene>
<feature type="region of interest" description="Disordered" evidence="8">
    <location>
        <begin position="273"/>
        <end position="340"/>
    </location>
</feature>
<evidence type="ECO:0000256" key="1">
    <source>
        <dbReference type="ARBA" id="ARBA00004123"/>
    </source>
</evidence>
<evidence type="ECO:0000256" key="7">
    <source>
        <dbReference type="ARBA" id="ARBA00023306"/>
    </source>
</evidence>
<evidence type="ECO:0000256" key="3">
    <source>
        <dbReference type="ARBA" id="ARBA00022763"/>
    </source>
</evidence>
<dbReference type="GO" id="GO:0007064">
    <property type="term" value="P:mitotic sister chromatid cohesion"/>
    <property type="evidence" value="ECO:0007669"/>
    <property type="project" value="InterPro"/>
</dbReference>
<comment type="subcellular location">
    <subcellularLocation>
        <location evidence="1">Nucleus</location>
    </subcellularLocation>
</comment>
<dbReference type="PANTHER" id="PTHR12663:SF69">
    <property type="entry name" value="SISTER CHROMATID COHESION PROTEIN PDS5 HOMOLOG E"/>
    <property type="match status" value="1"/>
</dbReference>
<keyword evidence="2" id="KW-0132">Cell division</keyword>
<name>A0A830B6U7_9LAMI</name>
<reference evidence="9" key="1">
    <citation type="submission" date="2020-07" db="EMBL/GenBank/DDBJ databases">
        <title>Ethylene signaling mediates host invasion by parasitic plants.</title>
        <authorList>
            <person name="Yoshida S."/>
        </authorList>
    </citation>
    <scope>NUCLEOTIDE SEQUENCE</scope>
    <source>
        <strain evidence="9">Okayama</strain>
    </source>
</reference>
<protein>
    <submittedName>
        <fullName evidence="9">Sister chromatid cohesion protein pds5 homolog a</fullName>
    </submittedName>
</protein>
<feature type="compositionally biased region" description="Basic and acidic residues" evidence="8">
    <location>
        <begin position="365"/>
        <end position="374"/>
    </location>
</feature>
<keyword evidence="10" id="KW-1185">Reference proteome</keyword>
<feature type="compositionally biased region" description="Polar residues" evidence="8">
    <location>
        <begin position="283"/>
        <end position="300"/>
    </location>
</feature>
<dbReference type="GO" id="GO:0006281">
    <property type="term" value="P:DNA repair"/>
    <property type="evidence" value="ECO:0007669"/>
    <property type="project" value="UniProtKB-KW"/>
</dbReference>
<sequence>MASSSRSDSSQKALEGDLIGTGKKLLEFPSTDDLLILLEKAESLLAKVRQRPPKSTCHALVPTMEALMSEQLLCHDDVNVQVAVASCFSEIAKITCPQKPYNNAELKGFFKLVMIAFRQLTCESSQNYSRALHTLEMMAKVRSTQLMLDKDADELILEMFQLFISNINFSYPSDISGYMEAIMTAVIKEGDISFELLSVLLASVKMENKNTSPSSWELGKKVFENCATKLQSCLWKAVKEMNLDVADYAEIVASICYDTSNVENMVSKEVVTPTKDGGASQLDGLSNTVSECPDGQTNDGNEAKLNGENSSEALNRCPSIVQPGTNTAARRSGRCRKPNSVLRPEEGYQFVWTLKGKCTGEASSSDDHNKEKNDSASASELGNAKKKGKRTVAEMSDIRLEKEGGMLSDTSSEGEFETSLQEQHEGKEMISCEHEDVAHEIEELPMTKPAQAKYTMDDKEMMEKFPMSKRAKAQHPMKDKEKSSTFSELWQRLAFFAWTRARQSRRCRKPNSVLRPEEGYQYVWTLKGKYTGNAQINNSSSVSELGNAKKKGEKVIAETSDFRLEKEEGILSDTSSDGKSEMSLREQHERNEIISQGHEDVAHEMEELPMPEPAQAKHIMKDKKKMEIFSMSTCAKAKHPMKDEEKVLKEVVTPTTGGRASQIDGLSKDVHEYQDGQANDVARRSRRCRKPNSVLRPEEGYQYIWTLKCKYTGEASSESRAIAESSDIRLEKGKGILSDTFSDGESELLPREQHDRNGIISWEHEGVVHEMEEFRTKLAQAEHKTKDKEKKSKRSQVDCGEELINSRIQVWWPLDKMFYVGTVRAFDLDTKMHTILYDDDDVEILNLRKETWELLTNEQPPQQSGFVLLTQSGQRKIQQNGEQYHQRKNMMRHHLKDKKVKSTALSNFCT</sequence>